<dbReference type="InterPro" id="IPR027283">
    <property type="entry name" value="YerD"/>
</dbReference>
<dbReference type="InterPro" id="IPR024188">
    <property type="entry name" value="GltB"/>
</dbReference>
<comment type="caution">
    <text evidence="4">The sequence shown here is derived from an EMBL/GenBank/DDBJ whole genome shotgun (WGS) entry which is preliminary data.</text>
</comment>
<evidence type="ECO:0000256" key="1">
    <source>
        <dbReference type="ARBA" id="ARBA00009716"/>
    </source>
</evidence>
<dbReference type="InterPro" id="IPR002932">
    <property type="entry name" value="Glu_synthdom"/>
</dbReference>
<dbReference type="GO" id="GO:0015930">
    <property type="term" value="F:glutamate synthase activity"/>
    <property type="evidence" value="ECO:0007669"/>
    <property type="project" value="InterPro"/>
</dbReference>
<proteinExistence type="inferred from homology"/>
<dbReference type="PIRSF" id="PIRSF006429">
    <property type="entry name" value="GOGAT_lg_2"/>
    <property type="match status" value="1"/>
</dbReference>
<keyword evidence="5" id="KW-1185">Reference proteome</keyword>
<organism evidence="4 5">
    <name type="scientific">Novosphingobium marinum</name>
    <dbReference type="NCBI Taxonomy" id="1514948"/>
    <lineage>
        <taxon>Bacteria</taxon>
        <taxon>Pseudomonadati</taxon>
        <taxon>Pseudomonadota</taxon>
        <taxon>Alphaproteobacteria</taxon>
        <taxon>Sphingomonadales</taxon>
        <taxon>Sphingomonadaceae</taxon>
        <taxon>Novosphingobium</taxon>
    </lineage>
</organism>
<dbReference type="Proteomes" id="UP000522081">
    <property type="component" value="Unassembled WGS sequence"/>
</dbReference>
<evidence type="ECO:0000313" key="4">
    <source>
        <dbReference type="EMBL" id="NYH95646.1"/>
    </source>
</evidence>
<dbReference type="RefSeq" id="WP_179407556.1">
    <property type="nucleotide sequence ID" value="NZ_BMGF01000003.1"/>
</dbReference>
<sequence length="528" mass="58146">MGLAPRYLVPAILIVLTASAAIVPALRWSLMLLAPLLAIAMWDFFQRQHTLRRNFPLIARMRWLFEDLRPYLHTYIVESDLEGRPFNRDQRALVYARAKGELDKHPMGTELDTYSEEYEWLSHSIVPDASAPDYWRVRIGNERCGKPYEASLLNISAMSFGSLGGRAIEALNWGAAKGGFAHDTGEGGISRYHRSHGGDLIWEIGSGYFGCRTTDGNFDPDKFAEQAGDDQVKMIEVKLSQGAKPGHGGVLPGSKVTGEIAEARGVDVGQDCNSPPAHSTFSTPVELIEWIDDLRELSGGKPVGFKLCVGQLHEVMALMKAMIETGRTPDFIVVDGGEGGTGAAPPELSNSVGMPMRQGLMAMRNALVGCGLKGSVRLGVSGKIHSGAGLAAAFALGADWGNAARSFMFALGCVQSMRCHTDECPTGVATQQAWRQQGLVVPDKAERVYRFHRETLKSFREIVVAMGHTDPWQLRPWDLFDRLDSTRALPIDSVYEFLEPGRLLQDPENTQFARAWREARAETFRRVA</sequence>
<reference evidence="4 5" key="1">
    <citation type="submission" date="2020-07" db="EMBL/GenBank/DDBJ databases">
        <title>Genomic Encyclopedia of Type Strains, Phase IV (KMG-IV): sequencing the most valuable type-strain genomes for metagenomic binning, comparative biology and taxonomic classification.</title>
        <authorList>
            <person name="Goeker M."/>
        </authorList>
    </citation>
    <scope>NUCLEOTIDE SEQUENCE [LARGE SCALE GENOMIC DNA]</scope>
    <source>
        <strain evidence="4 5">DSM 29043</strain>
    </source>
</reference>
<dbReference type="GO" id="GO:0006537">
    <property type="term" value="P:glutamate biosynthetic process"/>
    <property type="evidence" value="ECO:0007669"/>
    <property type="project" value="InterPro"/>
</dbReference>
<dbReference type="CDD" id="cd02808">
    <property type="entry name" value="GltS_FMN"/>
    <property type="match status" value="1"/>
</dbReference>
<name>A0A7Z0BT70_9SPHN</name>
<comment type="similarity">
    <text evidence="1 2">Belongs to the glutamate synthase family.</text>
</comment>
<dbReference type="AlphaFoldDB" id="A0A7Z0BT70"/>
<dbReference type="Pfam" id="PF01645">
    <property type="entry name" value="Glu_synthase"/>
    <property type="match status" value="1"/>
</dbReference>
<evidence type="ECO:0000256" key="2">
    <source>
        <dbReference type="PIRNR" id="PIRNR006429"/>
    </source>
</evidence>
<dbReference type="InterPro" id="IPR013785">
    <property type="entry name" value="Aldolase_TIM"/>
</dbReference>
<evidence type="ECO:0000313" key="5">
    <source>
        <dbReference type="Proteomes" id="UP000522081"/>
    </source>
</evidence>
<gene>
    <name evidence="4" type="ORF">FHS75_001975</name>
</gene>
<feature type="domain" description="Glutamate synthase" evidence="3">
    <location>
        <begin position="151"/>
        <end position="468"/>
    </location>
</feature>
<dbReference type="Gene3D" id="3.20.20.70">
    <property type="entry name" value="Aldolase class I"/>
    <property type="match status" value="1"/>
</dbReference>
<dbReference type="PIRSF" id="PIRSF500060">
    <property type="entry name" value="UCP500060"/>
    <property type="match status" value="1"/>
</dbReference>
<accession>A0A7Z0BT70</accession>
<dbReference type="SUPFAM" id="SSF51395">
    <property type="entry name" value="FMN-linked oxidoreductases"/>
    <property type="match status" value="1"/>
</dbReference>
<dbReference type="PANTHER" id="PTHR43819">
    <property type="entry name" value="ARCHAEAL-TYPE GLUTAMATE SYNTHASE [NADPH]"/>
    <property type="match status" value="1"/>
</dbReference>
<dbReference type="EMBL" id="JACBZF010000003">
    <property type="protein sequence ID" value="NYH95646.1"/>
    <property type="molecule type" value="Genomic_DNA"/>
</dbReference>
<dbReference type="PANTHER" id="PTHR43819:SF1">
    <property type="entry name" value="ARCHAEAL-TYPE GLUTAMATE SYNTHASE [NADPH]"/>
    <property type="match status" value="1"/>
</dbReference>
<protein>
    <submittedName>
        <fullName evidence="4">Glutamate synthase domain-containing protein 2</fullName>
    </submittedName>
</protein>
<evidence type="ECO:0000259" key="3">
    <source>
        <dbReference type="Pfam" id="PF01645"/>
    </source>
</evidence>